<dbReference type="RefSeq" id="WP_317610707.1">
    <property type="nucleotide sequence ID" value="NZ_JAGQEX010000052.1"/>
</dbReference>
<proteinExistence type="predicted"/>
<dbReference type="Proteomes" id="UP001186118">
    <property type="component" value="Unassembled WGS sequence"/>
</dbReference>
<protein>
    <submittedName>
        <fullName evidence="1">IS30 family transposase</fullName>
    </submittedName>
</protein>
<dbReference type="GO" id="GO:0004803">
    <property type="term" value="F:transposase activity"/>
    <property type="evidence" value="ECO:0007669"/>
    <property type="project" value="TreeGrafter"/>
</dbReference>
<dbReference type="SUPFAM" id="SSF53098">
    <property type="entry name" value="Ribonuclease H-like"/>
    <property type="match status" value="1"/>
</dbReference>
<dbReference type="PANTHER" id="PTHR10948">
    <property type="entry name" value="TRANSPOSASE"/>
    <property type="match status" value="1"/>
</dbReference>
<reference evidence="1" key="1">
    <citation type="submission" date="2021-04" db="EMBL/GenBank/DDBJ databases">
        <title>Draft genomes of 20 S. canis strains.</title>
        <authorList>
            <person name="Pagnossin D."/>
            <person name="Weir W."/>
            <person name="Smith A."/>
            <person name="Ure R."/>
            <person name="Oravcova K."/>
        </authorList>
    </citation>
    <scope>NUCLEOTIDE SEQUENCE</scope>
    <source>
        <strain evidence="1">284</strain>
    </source>
</reference>
<gene>
    <name evidence="1" type="ORF">KB584_11795</name>
</gene>
<dbReference type="InterPro" id="IPR053392">
    <property type="entry name" value="Transposase_IS30-like"/>
</dbReference>
<dbReference type="InterPro" id="IPR036397">
    <property type="entry name" value="RNaseH_sf"/>
</dbReference>
<evidence type="ECO:0000313" key="1">
    <source>
        <dbReference type="EMBL" id="MDV5978091.1"/>
    </source>
</evidence>
<sequence>ENIGDFEIDTVIQTRAKNECLLTLTGRKSRYQMIRLIPDKSASSVNQALKSILKVYQINSITADNGAEFSRLSEVFDPDYIYYAHPYSSWERGTNKNHNRLIRRWLPKGSKNATQQQVAFIENGINNYPKKLLNYKSPKEFLQTG</sequence>
<accession>A0AAE4TSF2</accession>
<name>A0AAE4TSF2_STRCB</name>
<feature type="non-terminal residue" evidence="1">
    <location>
        <position position="1"/>
    </location>
</feature>
<dbReference type="NCBIfam" id="NF033563">
    <property type="entry name" value="transpos_IS30"/>
    <property type="match status" value="1"/>
</dbReference>
<evidence type="ECO:0000313" key="2">
    <source>
        <dbReference type="Proteomes" id="UP001186118"/>
    </source>
</evidence>
<dbReference type="EMBL" id="JAGQEX010000052">
    <property type="protein sequence ID" value="MDV5978091.1"/>
    <property type="molecule type" value="Genomic_DNA"/>
</dbReference>
<dbReference type="GO" id="GO:0032196">
    <property type="term" value="P:transposition"/>
    <property type="evidence" value="ECO:0007669"/>
    <property type="project" value="TreeGrafter"/>
</dbReference>
<dbReference type="InterPro" id="IPR051917">
    <property type="entry name" value="Transposase-Integrase"/>
</dbReference>
<comment type="caution">
    <text evidence="1">The sequence shown here is derived from an EMBL/GenBank/DDBJ whole genome shotgun (WGS) entry which is preliminary data.</text>
</comment>
<organism evidence="1 2">
    <name type="scientific">Streptococcus canis</name>
    <dbReference type="NCBI Taxonomy" id="1329"/>
    <lineage>
        <taxon>Bacteria</taxon>
        <taxon>Bacillati</taxon>
        <taxon>Bacillota</taxon>
        <taxon>Bacilli</taxon>
        <taxon>Lactobacillales</taxon>
        <taxon>Streptococcaceae</taxon>
        <taxon>Streptococcus</taxon>
    </lineage>
</organism>
<dbReference type="InterPro" id="IPR012337">
    <property type="entry name" value="RNaseH-like_sf"/>
</dbReference>
<dbReference type="GO" id="GO:0003676">
    <property type="term" value="F:nucleic acid binding"/>
    <property type="evidence" value="ECO:0007669"/>
    <property type="project" value="InterPro"/>
</dbReference>
<dbReference type="AlphaFoldDB" id="A0AAE4TSF2"/>
<dbReference type="PANTHER" id="PTHR10948:SF23">
    <property type="entry name" value="TRANSPOSASE INSI FOR INSERTION SEQUENCE ELEMENT IS30A-RELATED"/>
    <property type="match status" value="1"/>
</dbReference>
<dbReference type="GO" id="GO:0005829">
    <property type="term" value="C:cytosol"/>
    <property type="evidence" value="ECO:0007669"/>
    <property type="project" value="TreeGrafter"/>
</dbReference>
<dbReference type="Gene3D" id="3.30.420.10">
    <property type="entry name" value="Ribonuclease H-like superfamily/Ribonuclease H"/>
    <property type="match status" value="1"/>
</dbReference>